<sequence>MEYSHQGSQSRGRPYRSISGCRVDRHCADDGWESGYGCKMFAETGMWDEADKLQNYTRNKGLKKMAEKNTIEINGSMSTFYYGDDCWIRCEDINHLSDHLSFLMKIYDDTQLHSLM</sequence>
<organism evidence="1 2">
    <name type="scientific">Trapa natans</name>
    <name type="common">Water chestnut</name>
    <dbReference type="NCBI Taxonomy" id="22666"/>
    <lineage>
        <taxon>Eukaryota</taxon>
        <taxon>Viridiplantae</taxon>
        <taxon>Streptophyta</taxon>
        <taxon>Embryophyta</taxon>
        <taxon>Tracheophyta</taxon>
        <taxon>Spermatophyta</taxon>
        <taxon>Magnoliopsida</taxon>
        <taxon>eudicotyledons</taxon>
        <taxon>Gunneridae</taxon>
        <taxon>Pentapetalae</taxon>
        <taxon>rosids</taxon>
        <taxon>malvids</taxon>
        <taxon>Myrtales</taxon>
        <taxon>Lythraceae</taxon>
        <taxon>Trapa</taxon>
    </lineage>
</organism>
<gene>
    <name evidence="1" type="ORF">SAY86_003926</name>
</gene>
<evidence type="ECO:0000313" key="1">
    <source>
        <dbReference type="EMBL" id="KAK4804109.1"/>
    </source>
</evidence>
<reference evidence="1 2" key="1">
    <citation type="journal article" date="2023" name="Hortic Res">
        <title>Pangenome of water caltrop reveals structural variations and asymmetric subgenome divergence after allopolyploidization.</title>
        <authorList>
            <person name="Zhang X."/>
            <person name="Chen Y."/>
            <person name="Wang L."/>
            <person name="Yuan Y."/>
            <person name="Fang M."/>
            <person name="Shi L."/>
            <person name="Lu R."/>
            <person name="Comes H.P."/>
            <person name="Ma Y."/>
            <person name="Chen Y."/>
            <person name="Huang G."/>
            <person name="Zhou Y."/>
            <person name="Zheng Z."/>
            <person name="Qiu Y."/>
        </authorList>
    </citation>
    <scope>NUCLEOTIDE SEQUENCE [LARGE SCALE GENOMIC DNA]</scope>
    <source>
        <strain evidence="1">F231</strain>
    </source>
</reference>
<dbReference type="Proteomes" id="UP001346149">
    <property type="component" value="Unassembled WGS sequence"/>
</dbReference>
<dbReference type="AlphaFoldDB" id="A0AAN7RF99"/>
<evidence type="ECO:0000313" key="2">
    <source>
        <dbReference type="Proteomes" id="UP001346149"/>
    </source>
</evidence>
<protein>
    <submittedName>
        <fullName evidence="1">Uncharacterized protein</fullName>
    </submittedName>
</protein>
<comment type="caution">
    <text evidence="1">The sequence shown here is derived from an EMBL/GenBank/DDBJ whole genome shotgun (WGS) entry which is preliminary data.</text>
</comment>
<keyword evidence="2" id="KW-1185">Reference proteome</keyword>
<accession>A0AAN7RF99</accession>
<dbReference type="EMBL" id="JAXQNO010000001">
    <property type="protein sequence ID" value="KAK4804109.1"/>
    <property type="molecule type" value="Genomic_DNA"/>
</dbReference>
<proteinExistence type="predicted"/>
<name>A0AAN7RF99_TRANT</name>